<dbReference type="InterPro" id="IPR003342">
    <property type="entry name" value="ArnT-like_N"/>
</dbReference>
<feature type="transmembrane region" description="Helical" evidence="8">
    <location>
        <begin position="6"/>
        <end position="24"/>
    </location>
</feature>
<comment type="subcellular location">
    <subcellularLocation>
        <location evidence="1">Cell membrane</location>
        <topology evidence="1">Multi-pass membrane protein</topology>
    </subcellularLocation>
</comment>
<keyword evidence="5 8" id="KW-0812">Transmembrane</keyword>
<feature type="transmembrane region" description="Helical" evidence="8">
    <location>
        <begin position="433"/>
        <end position="453"/>
    </location>
</feature>
<feature type="transmembrane region" description="Helical" evidence="8">
    <location>
        <begin position="348"/>
        <end position="371"/>
    </location>
</feature>
<dbReference type="AlphaFoldDB" id="A0A7Y9T430"/>
<dbReference type="GO" id="GO:0016763">
    <property type="term" value="F:pentosyltransferase activity"/>
    <property type="evidence" value="ECO:0007669"/>
    <property type="project" value="TreeGrafter"/>
</dbReference>
<dbReference type="Gene3D" id="1.25.40.10">
    <property type="entry name" value="Tetratricopeptide repeat domain"/>
    <property type="match status" value="1"/>
</dbReference>
<dbReference type="Proteomes" id="UP000534186">
    <property type="component" value="Unassembled WGS sequence"/>
</dbReference>
<sequence length="684" mass="74675">MTRITTLPALIRLLAAVLTGAFLWQMLAVTNREVITNDEGFHTYAGYRYWQCADFGVNPEHPPFAKMVAGLVLQIAKIPAPSGPCPVVSTAKGSGYADSAEWLYSATGPSAGAKIDRVIPLARRGMATFALLLALTAFFFTRRMFGDLSALVSLSLIAFEPTLVAHGSLVTTDMALSATSLLAVASFFLFHRRRTLLMLLLAGFCCGFALSVKHSGVLIVPTLLLLAFAELAFDWNRGEQSRTSKVLKEAAAVLFILFLGFGVLWATYHFRYAARPDGAQMAMSLNDFMADTRAKENHSVILKTIPFLAHHHLLPEAYLYGFVDVLSISDPGQSAFLFGHLYPHGVPHYFPCVILIKTTLGMIGLALLSLLAFRKHSFDIRPFYFLVPSLVWLLAGMVSTLNIGYRHILPVIAPACCLIGVAVVHLWRTNGRFVRSAIAISMVAHVASSLAAFPNELAYGNEIFGGVSNSHKLLTDSNNDWGQALPQVATWLKDNRVSDCSFAYDGFARPDHSGIGCKRIIANLFELNGDKGEAQLSRVQSGTFIISGLSWSGIEWERPDLNPYEVFQKAKPRAVIGGADMVYTGTFDMSRVIAINQLAEAMRLNGEKQFSQALEPAKAAAHEMPTSSFAHLALANALAGLGLNDQAHQEYQKAETIEASQPEWYFLQRAEIRAGLAATGHASR</sequence>
<organism evidence="10 11">
    <name type="scientific">Tunturiibacter lichenicola</name>
    <dbReference type="NCBI Taxonomy" id="2051959"/>
    <lineage>
        <taxon>Bacteria</taxon>
        <taxon>Pseudomonadati</taxon>
        <taxon>Acidobacteriota</taxon>
        <taxon>Terriglobia</taxon>
        <taxon>Terriglobales</taxon>
        <taxon>Acidobacteriaceae</taxon>
        <taxon>Tunturiibacter</taxon>
    </lineage>
</organism>
<feature type="transmembrane region" description="Helical" evidence="8">
    <location>
        <begin position="165"/>
        <end position="189"/>
    </location>
</feature>
<evidence type="ECO:0000259" key="9">
    <source>
        <dbReference type="Pfam" id="PF02366"/>
    </source>
</evidence>
<dbReference type="GO" id="GO:0006493">
    <property type="term" value="P:protein O-linked glycosylation"/>
    <property type="evidence" value="ECO:0007669"/>
    <property type="project" value="InterPro"/>
</dbReference>
<feature type="transmembrane region" description="Helical" evidence="8">
    <location>
        <begin position="218"/>
        <end position="235"/>
    </location>
</feature>
<dbReference type="GO" id="GO:0009103">
    <property type="term" value="P:lipopolysaccharide biosynthetic process"/>
    <property type="evidence" value="ECO:0007669"/>
    <property type="project" value="UniProtKB-ARBA"/>
</dbReference>
<keyword evidence="7 8" id="KW-0472">Membrane</keyword>
<dbReference type="PANTHER" id="PTHR33908">
    <property type="entry name" value="MANNOSYLTRANSFERASE YKCB-RELATED"/>
    <property type="match status" value="1"/>
</dbReference>
<dbReference type="GO" id="GO:0000030">
    <property type="term" value="F:mannosyltransferase activity"/>
    <property type="evidence" value="ECO:0007669"/>
    <property type="project" value="InterPro"/>
</dbReference>
<protein>
    <recommendedName>
        <fullName evidence="9">ArnT-like N-terminal domain-containing protein</fullName>
    </recommendedName>
</protein>
<keyword evidence="6 8" id="KW-1133">Transmembrane helix</keyword>
<dbReference type="PANTHER" id="PTHR33908:SF11">
    <property type="entry name" value="MEMBRANE PROTEIN"/>
    <property type="match status" value="1"/>
</dbReference>
<reference evidence="10 11" key="1">
    <citation type="submission" date="2020-07" db="EMBL/GenBank/DDBJ databases">
        <title>Genomic Encyclopedia of Type Strains, Phase IV (KMG-V): Genome sequencing to study the core and pangenomes of soil and plant-associated prokaryotes.</title>
        <authorList>
            <person name="Whitman W."/>
        </authorList>
    </citation>
    <scope>NUCLEOTIDE SEQUENCE [LARGE SCALE GENOMIC DNA]</scope>
    <source>
        <strain evidence="10 11">M8UP30</strain>
    </source>
</reference>
<evidence type="ECO:0000256" key="2">
    <source>
        <dbReference type="ARBA" id="ARBA00022475"/>
    </source>
</evidence>
<evidence type="ECO:0000256" key="1">
    <source>
        <dbReference type="ARBA" id="ARBA00004651"/>
    </source>
</evidence>
<proteinExistence type="predicted"/>
<feature type="transmembrane region" description="Helical" evidence="8">
    <location>
        <begin position="383"/>
        <end position="401"/>
    </location>
</feature>
<feature type="transmembrane region" description="Helical" evidence="8">
    <location>
        <begin position="196"/>
        <end position="212"/>
    </location>
</feature>
<accession>A0A7Y9T430</accession>
<comment type="caution">
    <text evidence="10">The sequence shown here is derived from an EMBL/GenBank/DDBJ whole genome shotgun (WGS) entry which is preliminary data.</text>
</comment>
<name>A0A7Y9T430_9BACT</name>
<dbReference type="GO" id="GO:0005886">
    <property type="term" value="C:plasma membrane"/>
    <property type="evidence" value="ECO:0007669"/>
    <property type="project" value="UniProtKB-SubCell"/>
</dbReference>
<dbReference type="InterPro" id="IPR050297">
    <property type="entry name" value="LipidA_mod_glycosyltrf_83"/>
</dbReference>
<evidence type="ECO:0000313" key="10">
    <source>
        <dbReference type="EMBL" id="NYF53548.1"/>
    </source>
</evidence>
<feature type="domain" description="ArnT-like N-terminal" evidence="9">
    <location>
        <begin position="21"/>
        <end position="258"/>
    </location>
</feature>
<evidence type="ECO:0000256" key="7">
    <source>
        <dbReference type="ARBA" id="ARBA00023136"/>
    </source>
</evidence>
<feature type="transmembrane region" description="Helical" evidence="8">
    <location>
        <begin position="247"/>
        <end position="268"/>
    </location>
</feature>
<keyword evidence="3" id="KW-0328">Glycosyltransferase</keyword>
<evidence type="ECO:0000256" key="6">
    <source>
        <dbReference type="ARBA" id="ARBA00022989"/>
    </source>
</evidence>
<evidence type="ECO:0000256" key="4">
    <source>
        <dbReference type="ARBA" id="ARBA00022679"/>
    </source>
</evidence>
<keyword evidence="4" id="KW-0808">Transferase</keyword>
<evidence type="ECO:0000313" key="11">
    <source>
        <dbReference type="Proteomes" id="UP000534186"/>
    </source>
</evidence>
<dbReference type="Pfam" id="PF02366">
    <property type="entry name" value="PMT"/>
    <property type="match status" value="1"/>
</dbReference>
<keyword evidence="2" id="KW-1003">Cell membrane</keyword>
<gene>
    <name evidence="10" type="ORF">HDF12_003947</name>
</gene>
<dbReference type="SUPFAM" id="SSF48452">
    <property type="entry name" value="TPR-like"/>
    <property type="match status" value="1"/>
</dbReference>
<evidence type="ECO:0000256" key="8">
    <source>
        <dbReference type="SAM" id="Phobius"/>
    </source>
</evidence>
<dbReference type="EMBL" id="JACCCV010000002">
    <property type="protein sequence ID" value="NYF53548.1"/>
    <property type="molecule type" value="Genomic_DNA"/>
</dbReference>
<dbReference type="InterPro" id="IPR011990">
    <property type="entry name" value="TPR-like_helical_dom_sf"/>
</dbReference>
<feature type="transmembrane region" description="Helical" evidence="8">
    <location>
        <begin position="126"/>
        <end position="145"/>
    </location>
</feature>
<feature type="transmembrane region" description="Helical" evidence="8">
    <location>
        <begin position="407"/>
        <end position="426"/>
    </location>
</feature>
<evidence type="ECO:0000256" key="5">
    <source>
        <dbReference type="ARBA" id="ARBA00022692"/>
    </source>
</evidence>
<evidence type="ECO:0000256" key="3">
    <source>
        <dbReference type="ARBA" id="ARBA00022676"/>
    </source>
</evidence>